<evidence type="ECO:0000259" key="4">
    <source>
        <dbReference type="PROSITE" id="PS50835"/>
    </source>
</evidence>
<dbReference type="Pfam" id="PF22705">
    <property type="entry name" value="C2-set_3"/>
    <property type="match status" value="1"/>
</dbReference>
<evidence type="ECO:0000256" key="2">
    <source>
        <dbReference type="ARBA" id="ARBA00023136"/>
    </source>
</evidence>
<proteinExistence type="predicted"/>
<comment type="subcellular location">
    <subcellularLocation>
        <location evidence="1">Membrane</location>
    </subcellularLocation>
</comment>
<dbReference type="AlphaFoldDB" id="A0A1S3FFR8"/>
<dbReference type="InterPro" id="IPR036179">
    <property type="entry name" value="Ig-like_dom_sf"/>
</dbReference>
<dbReference type="GO" id="GO:0001817">
    <property type="term" value="P:regulation of cytokine production"/>
    <property type="evidence" value="ECO:0007669"/>
    <property type="project" value="TreeGrafter"/>
</dbReference>
<name>A0A1S3FFR8_DIPOR</name>
<dbReference type="PANTHER" id="PTHR24100">
    <property type="entry name" value="BUTYROPHILIN"/>
    <property type="match status" value="1"/>
</dbReference>
<organism evidence="5 6">
    <name type="scientific">Dipodomys ordii</name>
    <name type="common">Ord's kangaroo rat</name>
    <dbReference type="NCBI Taxonomy" id="10020"/>
    <lineage>
        <taxon>Eukaryota</taxon>
        <taxon>Metazoa</taxon>
        <taxon>Chordata</taxon>
        <taxon>Craniata</taxon>
        <taxon>Vertebrata</taxon>
        <taxon>Euteleostomi</taxon>
        <taxon>Mammalia</taxon>
        <taxon>Eutheria</taxon>
        <taxon>Euarchontoglires</taxon>
        <taxon>Glires</taxon>
        <taxon>Rodentia</taxon>
        <taxon>Castorimorpha</taxon>
        <taxon>Heteromyidae</taxon>
        <taxon>Dipodomyinae</taxon>
        <taxon>Dipodomys</taxon>
    </lineage>
</organism>
<dbReference type="SUPFAM" id="SSF48726">
    <property type="entry name" value="Immunoglobulin"/>
    <property type="match status" value="2"/>
</dbReference>
<protein>
    <submittedName>
        <fullName evidence="6">Butyrophilin subfamily 2 member A2-like</fullName>
    </submittedName>
</protein>
<dbReference type="InterPro" id="IPR007110">
    <property type="entry name" value="Ig-like_dom"/>
</dbReference>
<dbReference type="PROSITE" id="PS50835">
    <property type="entry name" value="IG_LIKE"/>
    <property type="match status" value="1"/>
</dbReference>
<dbReference type="FunCoup" id="A0A1S3FFR8">
    <property type="interactions" value="59"/>
</dbReference>
<dbReference type="SMART" id="SM00409">
    <property type="entry name" value="IG"/>
    <property type="match status" value="1"/>
</dbReference>
<dbReference type="InterPro" id="IPR003599">
    <property type="entry name" value="Ig_sub"/>
</dbReference>
<dbReference type="Pfam" id="PF07686">
    <property type="entry name" value="V-set"/>
    <property type="match status" value="1"/>
</dbReference>
<evidence type="ECO:0000256" key="1">
    <source>
        <dbReference type="ARBA" id="ARBA00004370"/>
    </source>
</evidence>
<dbReference type="InterPro" id="IPR050504">
    <property type="entry name" value="IgSF_BTN/MOG"/>
</dbReference>
<dbReference type="GO" id="GO:0009897">
    <property type="term" value="C:external side of plasma membrane"/>
    <property type="evidence" value="ECO:0007669"/>
    <property type="project" value="TreeGrafter"/>
</dbReference>
<dbReference type="RefSeq" id="XP_012874787.1">
    <property type="nucleotide sequence ID" value="XM_013019333.1"/>
</dbReference>
<dbReference type="SMART" id="SM00406">
    <property type="entry name" value="IGv"/>
    <property type="match status" value="1"/>
</dbReference>
<dbReference type="GeneID" id="105987913"/>
<dbReference type="STRING" id="10020.ENSDORP00000019808"/>
<evidence type="ECO:0000313" key="6">
    <source>
        <dbReference type="RefSeq" id="XP_012874787.1"/>
    </source>
</evidence>
<dbReference type="Gene3D" id="2.60.40.10">
    <property type="entry name" value="Immunoglobulins"/>
    <property type="match status" value="2"/>
</dbReference>
<dbReference type="GO" id="GO:0005102">
    <property type="term" value="F:signaling receptor binding"/>
    <property type="evidence" value="ECO:0007669"/>
    <property type="project" value="TreeGrafter"/>
</dbReference>
<dbReference type="InterPro" id="IPR013106">
    <property type="entry name" value="Ig_V-set"/>
</dbReference>
<dbReference type="OrthoDB" id="9898017at2759"/>
<dbReference type="InterPro" id="IPR013783">
    <property type="entry name" value="Ig-like_fold"/>
</dbReference>
<gene>
    <name evidence="6" type="primary">LOC105987913</name>
</gene>
<dbReference type="InParanoid" id="A0A1S3FFR8"/>
<keyword evidence="2" id="KW-0472">Membrane</keyword>
<dbReference type="KEGG" id="dord:105987913"/>
<dbReference type="Proteomes" id="UP000081671">
    <property type="component" value="Unplaced"/>
</dbReference>
<evidence type="ECO:0000313" key="5">
    <source>
        <dbReference type="Proteomes" id="UP000081671"/>
    </source>
</evidence>
<sequence>MLTPPHLLVTWLIREISCEAGQLNWACSLEVMSATASSSSSRMSSLFMFASLLLLLHGAASVEELRAAPFTDVTLSCHFSFVEGTENLEFTWEREDIREEYLVDNDDDYYRFFRYYDFFEVFTKLVYYFRDNTEQLEDQNSLYEGRVSVDRDEISEGTLSLLLRNVDFLDEAIYKCSAITPDGRGESTIKLIVEDFEMPKVQFDQMDDEDVATCISKGWYFTPNVTWMDRKERDLSNHSTVEVLEEKMNGLFRVFSVLKYPVKLNEIYVCRIAEADENHRPFRVVRKFPKRKYPGSYDYY</sequence>
<dbReference type="PANTHER" id="PTHR24100:SF147">
    <property type="entry name" value="BUTYROPHILIN-LIKE 12"/>
    <property type="match status" value="1"/>
</dbReference>
<keyword evidence="5" id="KW-1185">Reference proteome</keyword>
<dbReference type="GO" id="GO:0050852">
    <property type="term" value="P:T cell receptor signaling pathway"/>
    <property type="evidence" value="ECO:0007669"/>
    <property type="project" value="TreeGrafter"/>
</dbReference>
<keyword evidence="3" id="KW-0393">Immunoglobulin domain</keyword>
<reference evidence="6" key="1">
    <citation type="submission" date="2025-08" db="UniProtKB">
        <authorList>
            <consortium name="RefSeq"/>
        </authorList>
    </citation>
    <scope>IDENTIFICATION</scope>
    <source>
        <tissue evidence="6">Kidney</tissue>
    </source>
</reference>
<evidence type="ECO:0000256" key="3">
    <source>
        <dbReference type="ARBA" id="ARBA00023319"/>
    </source>
</evidence>
<accession>A0A1S3FFR8</accession>
<dbReference type="InterPro" id="IPR053896">
    <property type="entry name" value="BTN3A2-like_Ig-C"/>
</dbReference>
<feature type="domain" description="Ig-like" evidence="4">
    <location>
        <begin position="73"/>
        <end position="192"/>
    </location>
</feature>